<evidence type="ECO:0000313" key="1">
    <source>
        <dbReference type="EMBL" id="CDM36681.1"/>
    </source>
</evidence>
<protein>
    <submittedName>
        <fullName evidence="1">Uncharacterized protein</fullName>
    </submittedName>
</protein>
<keyword evidence="2" id="KW-1185">Reference proteome</keyword>
<dbReference type="EMBL" id="HG792019">
    <property type="protein sequence ID" value="CDM36681.1"/>
    <property type="molecule type" value="Genomic_DNA"/>
</dbReference>
<proteinExistence type="predicted"/>
<accession>W6QL06</accession>
<sequence length="93" mass="10583">MQKLNCEYGLISTYQDTIFLRQFQSPGGRWEVWYSPALSSPSCYVPTAPHPQGIHLTLPHVSENVYALRVPAHSLQPDKAVGGKEMRLTDKRW</sequence>
<reference evidence="1" key="1">
    <citation type="journal article" date="2014" name="Nat. Commun.">
        <title>Multiple recent horizontal transfers of a large genomic region in cheese making fungi.</title>
        <authorList>
            <person name="Cheeseman K."/>
            <person name="Ropars J."/>
            <person name="Renault P."/>
            <person name="Dupont J."/>
            <person name="Gouzy J."/>
            <person name="Branca A."/>
            <person name="Abraham A.L."/>
            <person name="Ceppi M."/>
            <person name="Conseiller E."/>
            <person name="Debuchy R."/>
            <person name="Malagnac F."/>
            <person name="Goarin A."/>
            <person name="Silar P."/>
            <person name="Lacoste S."/>
            <person name="Sallet E."/>
            <person name="Bensimon A."/>
            <person name="Giraud T."/>
            <person name="Brygoo Y."/>
        </authorList>
    </citation>
    <scope>NUCLEOTIDE SEQUENCE [LARGE SCALE GENOMIC DNA]</scope>
    <source>
        <strain evidence="1">FM164</strain>
    </source>
</reference>
<dbReference type="OrthoDB" id="2117591at2759"/>
<dbReference type="AlphaFoldDB" id="W6QL06"/>
<dbReference type="Proteomes" id="UP000030686">
    <property type="component" value="Unassembled WGS sequence"/>
</dbReference>
<name>W6QL06_PENRF</name>
<gene>
    <name evidence="1" type="ORF">PROQFM164_S05g000514</name>
</gene>
<evidence type="ECO:0000313" key="2">
    <source>
        <dbReference type="Proteomes" id="UP000030686"/>
    </source>
</evidence>
<organism evidence="1 2">
    <name type="scientific">Penicillium roqueforti (strain FM164)</name>
    <dbReference type="NCBI Taxonomy" id="1365484"/>
    <lineage>
        <taxon>Eukaryota</taxon>
        <taxon>Fungi</taxon>
        <taxon>Dikarya</taxon>
        <taxon>Ascomycota</taxon>
        <taxon>Pezizomycotina</taxon>
        <taxon>Eurotiomycetes</taxon>
        <taxon>Eurotiomycetidae</taxon>
        <taxon>Eurotiales</taxon>
        <taxon>Aspergillaceae</taxon>
        <taxon>Penicillium</taxon>
    </lineage>
</organism>